<evidence type="ECO:0000256" key="1">
    <source>
        <dbReference type="SAM" id="Phobius"/>
    </source>
</evidence>
<dbReference type="Pfam" id="PF05656">
    <property type="entry name" value="DUF805"/>
    <property type="match status" value="1"/>
</dbReference>
<feature type="transmembrane region" description="Helical" evidence="1">
    <location>
        <begin position="12"/>
        <end position="35"/>
    </location>
</feature>
<keyword evidence="4" id="KW-1185">Reference proteome</keyword>
<accession>A0A376ACJ6</accession>
<protein>
    <recommendedName>
        <fullName evidence="2">SHOCT domain-containing protein</fullName>
    </recommendedName>
</protein>
<organism evidence="3 4">
    <name type="scientific">Ciceribacter selenitireducens ATCC BAA-1503</name>
    <dbReference type="NCBI Taxonomy" id="1336235"/>
    <lineage>
        <taxon>Bacteria</taxon>
        <taxon>Pseudomonadati</taxon>
        <taxon>Pseudomonadota</taxon>
        <taxon>Alphaproteobacteria</taxon>
        <taxon>Hyphomicrobiales</taxon>
        <taxon>Rhizobiaceae</taxon>
        <taxon>Ciceribacter</taxon>
    </lineage>
</organism>
<dbReference type="InterPro" id="IPR008523">
    <property type="entry name" value="DUF805"/>
</dbReference>
<dbReference type="Proteomes" id="UP000254764">
    <property type="component" value="Unassembled WGS sequence"/>
</dbReference>
<dbReference type="Pfam" id="PF09851">
    <property type="entry name" value="SHOCT"/>
    <property type="match status" value="1"/>
</dbReference>
<dbReference type="PROSITE" id="PS51257">
    <property type="entry name" value="PROKAR_LIPOPROTEIN"/>
    <property type="match status" value="1"/>
</dbReference>
<dbReference type="InterPro" id="IPR018649">
    <property type="entry name" value="SHOCT"/>
</dbReference>
<dbReference type="PANTHER" id="PTHR34980">
    <property type="entry name" value="INNER MEMBRANE PROTEIN-RELATED-RELATED"/>
    <property type="match status" value="1"/>
</dbReference>
<name>A0A376ACJ6_9HYPH</name>
<dbReference type="EMBL" id="UEYP01000001">
    <property type="protein sequence ID" value="SSC65484.1"/>
    <property type="molecule type" value="Genomic_DNA"/>
</dbReference>
<sequence length="101" mass="10641">MTIRRLHDSDKSGWWILLGLVPLVGVVALIVFGCLPSSSGRNRFGAADEQHAAASAAVAATAQTAPQGASIVDQMEKLTALRASGAIDDAEFQRMKANLLH</sequence>
<evidence type="ECO:0000313" key="4">
    <source>
        <dbReference type="Proteomes" id="UP000254764"/>
    </source>
</evidence>
<dbReference type="PANTHER" id="PTHR34980:SF2">
    <property type="entry name" value="INNER MEMBRANE PROTEIN YHAH-RELATED"/>
    <property type="match status" value="1"/>
</dbReference>
<proteinExistence type="predicted"/>
<dbReference type="AlphaFoldDB" id="A0A376ACJ6"/>
<evidence type="ECO:0000313" key="3">
    <source>
        <dbReference type="EMBL" id="SSC65484.1"/>
    </source>
</evidence>
<dbReference type="GO" id="GO:0005886">
    <property type="term" value="C:plasma membrane"/>
    <property type="evidence" value="ECO:0007669"/>
    <property type="project" value="TreeGrafter"/>
</dbReference>
<keyword evidence="1" id="KW-0812">Transmembrane</keyword>
<evidence type="ECO:0000259" key="2">
    <source>
        <dbReference type="Pfam" id="PF09851"/>
    </source>
</evidence>
<reference evidence="4" key="1">
    <citation type="submission" date="2018-07" db="EMBL/GenBank/DDBJ databases">
        <authorList>
            <person name="Peiro R."/>
            <person name="Begona"/>
            <person name="Cbmso G."/>
            <person name="Lopez M."/>
            <person name="Gonzalez S."/>
        </authorList>
    </citation>
    <scope>NUCLEOTIDE SEQUENCE [LARGE SCALE GENOMIC DNA]</scope>
</reference>
<keyword evidence="1" id="KW-1133">Transmembrane helix</keyword>
<feature type="domain" description="SHOCT" evidence="2">
    <location>
        <begin position="73"/>
        <end position="100"/>
    </location>
</feature>
<keyword evidence="1" id="KW-0472">Membrane</keyword>
<gene>
    <name evidence="3" type="ORF">RHIZ70_1192</name>
</gene>